<keyword evidence="2" id="KW-1185">Reference proteome</keyword>
<dbReference type="EMBL" id="CP063361">
    <property type="protein sequence ID" value="UOD29413.1"/>
    <property type="molecule type" value="Genomic_DNA"/>
</dbReference>
<evidence type="ECO:0008006" key="3">
    <source>
        <dbReference type="Google" id="ProtNLM"/>
    </source>
</evidence>
<gene>
    <name evidence="1" type="ORF">INH39_29070</name>
</gene>
<dbReference type="RefSeq" id="WP_243490634.1">
    <property type="nucleotide sequence ID" value="NZ_CP063361.1"/>
</dbReference>
<dbReference type="Proteomes" id="UP000831532">
    <property type="component" value="Chromosome"/>
</dbReference>
<proteinExistence type="predicted"/>
<name>A0ABY4A424_9BURK</name>
<evidence type="ECO:0000313" key="1">
    <source>
        <dbReference type="EMBL" id="UOD29413.1"/>
    </source>
</evidence>
<dbReference type="Pfam" id="PF01816">
    <property type="entry name" value="LRV"/>
    <property type="match status" value="1"/>
</dbReference>
<dbReference type="InterPro" id="IPR011989">
    <property type="entry name" value="ARM-like"/>
</dbReference>
<dbReference type="InterPro" id="IPR004830">
    <property type="entry name" value="LRR_variant"/>
</dbReference>
<dbReference type="Gene3D" id="1.25.10.10">
    <property type="entry name" value="Leucine-rich Repeat Variant"/>
    <property type="match status" value="3"/>
</dbReference>
<evidence type="ECO:0000313" key="2">
    <source>
        <dbReference type="Proteomes" id="UP000831532"/>
    </source>
</evidence>
<reference evidence="1 2" key="1">
    <citation type="submission" date="2020-10" db="EMBL/GenBank/DDBJ databases">
        <title>Genome analysis of Massilia species.</title>
        <authorList>
            <person name="Jung D.-H."/>
        </authorList>
    </citation>
    <scope>NUCLEOTIDE SEQUENCE [LARGE SCALE GENOMIC DNA]</scope>
    <source>
        <strain evidence="2">sipir</strain>
    </source>
</reference>
<organism evidence="1 2">
    <name type="scientific">Massilia violaceinigra</name>
    <dbReference type="NCBI Taxonomy" id="2045208"/>
    <lineage>
        <taxon>Bacteria</taxon>
        <taxon>Pseudomonadati</taxon>
        <taxon>Pseudomonadota</taxon>
        <taxon>Betaproteobacteria</taxon>
        <taxon>Burkholderiales</taxon>
        <taxon>Oxalobacteraceae</taxon>
        <taxon>Telluria group</taxon>
        <taxon>Massilia</taxon>
    </lineage>
</organism>
<protein>
    <recommendedName>
        <fullName evidence="3">Leucine rich repeat variant</fullName>
    </recommendedName>
</protein>
<accession>A0ABY4A424</accession>
<sequence length="1005" mass="109853">MTAEEFLNIVKISQEYSQDTRQEKTIAQQLNFSYEIHWHDWNVIATFIAQPDADLALIAEAWRFAPAFVEAQPRWTALSQHPDWAAAVAQPQRAMPPSRHGWGGLPAFFIAQLIAEKNIKSLCLVLESHTVDRGFFERWGEDLLAFGHQSIDLRIMEQHIISAERMRPILDKFATSKYATVRLAVARHEHVSPETLRLLCTDRDEKIARAAAAHKLFPQDALDVLAQHEEERQGERLDRLETLGWKELGDFLGNPGFPQEGLDILAARDDAAIRFACAMHPNASDALLQATLAAPEDWRKAAAALNPALPPAMMEQLAASDSVDIAFALAGNAALPEALQVRLASHPSRMVRLHLADHSSSHAVLSLIAAQPGREDVHTSFEQLLAVAIDPASPASKIGNLQAATNTKRSNGEALASSLGYAVARHPKVPEKLLGKMRHALPELIAANPGVKLRMLEGLPLPEPEPIPDWKMNGPEVAKYPGYAINELLRSKELSVQRMACDHIGCDKALLLPLLLVPDTVLLKKLAQRTDMPRFFYEMLWLLGGESVKAALKANKAACRLGAFQDGPAVAVAAAAAAAPASQVKVDARGGIKGNKKDRIALAASSTDEAVLLALATDKLGEVRDALTRQAALPLAVVALLSRDTEQDIRRQMPGYLAHFPLEQSEAIERTLLGEGGGIAERIAECTRNPVLQQHLVGSYDRQLAYNDHLAPAVAEHFLYHASIDTVQRVAANLEGQLAFSRKAADFLLQMLDHRRDDPLASLRVLYSAPDEEQQRHHLARVADYLALEGDRIENTYYVTQCIIERFVDDAGMQALIARCLGPQTNEENRHWAARLSTRLDDDVIARLLQGASGGREALAGNPALPEHAADVLKNDPLPEVRAALAAWNTRLASHFVGDASEEVRAALARTTGEVALQRQLLADKQEQVLAALADNPHCDSAMMAALVAANRNYAVRSRVAGHPATSPDTLKLLLQDRHAHVRAYAAAVIEQRAAQAEAHSQPSA</sequence>